<evidence type="ECO:0000313" key="2">
    <source>
        <dbReference type="Proteomes" id="UP000054248"/>
    </source>
</evidence>
<dbReference type="AlphaFoldDB" id="A0A0C3QFN1"/>
<dbReference type="EMBL" id="KN823051">
    <property type="protein sequence ID" value="KIO24941.1"/>
    <property type="molecule type" value="Genomic_DNA"/>
</dbReference>
<name>A0A0C3QFN1_9AGAM</name>
<organism evidence="1 2">
    <name type="scientific">Tulasnella calospora MUT 4182</name>
    <dbReference type="NCBI Taxonomy" id="1051891"/>
    <lineage>
        <taxon>Eukaryota</taxon>
        <taxon>Fungi</taxon>
        <taxon>Dikarya</taxon>
        <taxon>Basidiomycota</taxon>
        <taxon>Agaricomycotina</taxon>
        <taxon>Agaricomycetes</taxon>
        <taxon>Cantharellales</taxon>
        <taxon>Tulasnellaceae</taxon>
        <taxon>Tulasnella</taxon>
    </lineage>
</organism>
<dbReference type="Proteomes" id="UP000054248">
    <property type="component" value="Unassembled WGS sequence"/>
</dbReference>
<dbReference type="HOGENOM" id="CLU_1587698_0_0_1"/>
<reference evidence="2" key="2">
    <citation type="submission" date="2015-01" db="EMBL/GenBank/DDBJ databases">
        <title>Evolutionary Origins and Diversification of the Mycorrhizal Mutualists.</title>
        <authorList>
            <consortium name="DOE Joint Genome Institute"/>
            <consortium name="Mycorrhizal Genomics Consortium"/>
            <person name="Kohler A."/>
            <person name="Kuo A."/>
            <person name="Nagy L.G."/>
            <person name="Floudas D."/>
            <person name="Copeland A."/>
            <person name="Barry K.W."/>
            <person name="Cichocki N."/>
            <person name="Veneault-Fourrey C."/>
            <person name="LaButti K."/>
            <person name="Lindquist E.A."/>
            <person name="Lipzen A."/>
            <person name="Lundell T."/>
            <person name="Morin E."/>
            <person name="Murat C."/>
            <person name="Riley R."/>
            <person name="Ohm R."/>
            <person name="Sun H."/>
            <person name="Tunlid A."/>
            <person name="Henrissat B."/>
            <person name="Grigoriev I.V."/>
            <person name="Hibbett D.S."/>
            <person name="Martin F."/>
        </authorList>
    </citation>
    <scope>NUCLEOTIDE SEQUENCE [LARGE SCALE GENOMIC DNA]</scope>
    <source>
        <strain evidence="2">MUT 4182</strain>
    </source>
</reference>
<proteinExistence type="predicted"/>
<gene>
    <name evidence="1" type="ORF">M407DRAFT_96973</name>
</gene>
<accession>A0A0C3QFN1</accession>
<sequence>MDVLPLPVQFRPTFDRIRASLSLSCTAASVPPRSLPEELALFMHGWPLLDTFSPVPKGESDGSRRSKPFWNELRGLSVADDDGGNGGCDGRCMKRLQAVKTFLEARSSGSSPRLKWAQVRSCGSVAFHAEFDATAEAIKGMLEEDEGLGFSLLEKEKTWAVNGTFGGD</sequence>
<evidence type="ECO:0000313" key="1">
    <source>
        <dbReference type="EMBL" id="KIO24941.1"/>
    </source>
</evidence>
<reference evidence="1 2" key="1">
    <citation type="submission" date="2014-04" db="EMBL/GenBank/DDBJ databases">
        <authorList>
            <consortium name="DOE Joint Genome Institute"/>
            <person name="Kuo A."/>
            <person name="Girlanda M."/>
            <person name="Perotto S."/>
            <person name="Kohler A."/>
            <person name="Nagy L.G."/>
            <person name="Floudas D."/>
            <person name="Copeland A."/>
            <person name="Barry K.W."/>
            <person name="Cichocki N."/>
            <person name="Veneault-Fourrey C."/>
            <person name="LaButti K."/>
            <person name="Lindquist E.A."/>
            <person name="Lipzen A."/>
            <person name="Lundell T."/>
            <person name="Morin E."/>
            <person name="Murat C."/>
            <person name="Sun H."/>
            <person name="Tunlid A."/>
            <person name="Henrissat B."/>
            <person name="Grigoriev I.V."/>
            <person name="Hibbett D.S."/>
            <person name="Martin F."/>
            <person name="Nordberg H.P."/>
            <person name="Cantor M.N."/>
            <person name="Hua S.X."/>
        </authorList>
    </citation>
    <scope>NUCLEOTIDE SEQUENCE [LARGE SCALE GENOMIC DNA]</scope>
    <source>
        <strain evidence="1 2">MUT 4182</strain>
    </source>
</reference>
<protein>
    <submittedName>
        <fullName evidence="1">Uncharacterized protein</fullName>
    </submittedName>
</protein>
<keyword evidence="2" id="KW-1185">Reference proteome</keyword>